<dbReference type="PANTHER" id="PTHR10985">
    <property type="entry name" value="BASIC HELIX-LOOP-HELIX TRANSCRIPTION FACTOR, HES-RELATED"/>
    <property type="match status" value="1"/>
</dbReference>
<dbReference type="SUPFAM" id="SSF158457">
    <property type="entry name" value="Orange domain-like"/>
    <property type="match status" value="1"/>
</dbReference>
<dbReference type="InterPro" id="IPR011598">
    <property type="entry name" value="bHLH_dom"/>
</dbReference>
<dbReference type="SMART" id="SM00353">
    <property type="entry name" value="HLH"/>
    <property type="match status" value="1"/>
</dbReference>
<organism evidence="9 10">
    <name type="scientific">Dendroctonus ponderosae</name>
    <name type="common">Mountain pine beetle</name>
    <dbReference type="NCBI Taxonomy" id="77166"/>
    <lineage>
        <taxon>Eukaryota</taxon>
        <taxon>Metazoa</taxon>
        <taxon>Ecdysozoa</taxon>
        <taxon>Arthropoda</taxon>
        <taxon>Hexapoda</taxon>
        <taxon>Insecta</taxon>
        <taxon>Pterygota</taxon>
        <taxon>Neoptera</taxon>
        <taxon>Endopterygota</taxon>
        <taxon>Coleoptera</taxon>
        <taxon>Polyphaga</taxon>
        <taxon>Cucujiformia</taxon>
        <taxon>Curculionidae</taxon>
        <taxon>Scolytinae</taxon>
        <taxon>Dendroctonus</taxon>
    </lineage>
</organism>
<evidence type="ECO:0000256" key="2">
    <source>
        <dbReference type="ARBA" id="ARBA00023015"/>
    </source>
</evidence>
<keyword evidence="4" id="KW-0804">Transcription</keyword>
<dbReference type="KEGG" id="dpa:109545589"/>
<evidence type="ECO:0000313" key="10">
    <source>
        <dbReference type="Proteomes" id="UP000019118"/>
    </source>
</evidence>
<dbReference type="PROSITE" id="PS50888">
    <property type="entry name" value="BHLH"/>
    <property type="match status" value="1"/>
</dbReference>
<dbReference type="GeneID" id="109545589"/>
<dbReference type="Proteomes" id="UP000019118">
    <property type="component" value="Unassembled WGS sequence"/>
</dbReference>
<evidence type="ECO:0000259" key="8">
    <source>
        <dbReference type="PROSITE" id="PS51054"/>
    </source>
</evidence>
<evidence type="ECO:0000259" key="7">
    <source>
        <dbReference type="PROSITE" id="PS50888"/>
    </source>
</evidence>
<dbReference type="SMART" id="SM00511">
    <property type="entry name" value="ORANGE"/>
    <property type="match status" value="1"/>
</dbReference>
<dbReference type="RefSeq" id="XP_019771925.1">
    <property type="nucleotide sequence ID" value="XM_019916366.2"/>
</dbReference>
<feature type="domain" description="BHLH" evidence="7">
    <location>
        <begin position="66"/>
        <end position="123"/>
    </location>
</feature>
<evidence type="ECO:0000313" key="9">
    <source>
        <dbReference type="EnsemblMetazoa" id="XP_019771925.1"/>
    </source>
</evidence>
<proteinExistence type="predicted"/>
<evidence type="ECO:0000256" key="4">
    <source>
        <dbReference type="ARBA" id="ARBA00023163"/>
    </source>
</evidence>
<dbReference type="GO" id="GO:0005634">
    <property type="term" value="C:nucleus"/>
    <property type="evidence" value="ECO:0007669"/>
    <property type="project" value="UniProtKB-SubCell"/>
</dbReference>
<evidence type="ECO:0000256" key="1">
    <source>
        <dbReference type="ARBA" id="ARBA00004123"/>
    </source>
</evidence>
<dbReference type="PROSITE" id="PS51054">
    <property type="entry name" value="ORANGE"/>
    <property type="match status" value="1"/>
</dbReference>
<protein>
    <recommendedName>
        <fullName evidence="11">BHLH domain-containing protein</fullName>
    </recommendedName>
</protein>
<dbReference type="InterPro" id="IPR036638">
    <property type="entry name" value="HLH_DNA-bd_sf"/>
</dbReference>
<dbReference type="InterPro" id="IPR003650">
    <property type="entry name" value="Orange_dom"/>
</dbReference>
<dbReference type="EnsemblMetazoa" id="XM_019916366.1">
    <property type="protein sequence ID" value="XP_019771925.1"/>
    <property type="gene ID" value="LOC109545589"/>
</dbReference>
<dbReference type="Gene3D" id="4.10.280.10">
    <property type="entry name" value="Helix-loop-helix DNA-binding domain"/>
    <property type="match status" value="1"/>
</dbReference>
<evidence type="ECO:0008006" key="11">
    <source>
        <dbReference type="Google" id="ProtNLM"/>
    </source>
</evidence>
<dbReference type="GO" id="GO:1990837">
    <property type="term" value="F:sequence-specific double-stranded DNA binding"/>
    <property type="evidence" value="ECO:0007669"/>
    <property type="project" value="UniProtKB-ARBA"/>
</dbReference>
<dbReference type="SUPFAM" id="SSF47459">
    <property type="entry name" value="HLH, helix-loop-helix DNA-binding domain"/>
    <property type="match status" value="1"/>
</dbReference>
<dbReference type="AlphaFoldDB" id="A0AAR5QFC6"/>
<keyword evidence="10" id="KW-1185">Reference proteome</keyword>
<evidence type="ECO:0000256" key="3">
    <source>
        <dbReference type="ARBA" id="ARBA00023125"/>
    </source>
</evidence>
<dbReference type="InterPro" id="IPR050370">
    <property type="entry name" value="HES_HEY"/>
</dbReference>
<evidence type="ECO:0000256" key="5">
    <source>
        <dbReference type="ARBA" id="ARBA00023242"/>
    </source>
</evidence>
<feature type="region of interest" description="Disordered" evidence="6">
    <location>
        <begin position="15"/>
        <end position="39"/>
    </location>
</feature>
<dbReference type="FunFam" id="4.10.280.10:FF:000009">
    <property type="entry name" value="Transcription factor HES-1"/>
    <property type="match status" value="1"/>
</dbReference>
<accession>A0AAR5QFC6</accession>
<keyword evidence="3" id="KW-0238">DNA-binding</keyword>
<feature type="compositionally biased region" description="Low complexity" evidence="6">
    <location>
        <begin position="15"/>
        <end position="38"/>
    </location>
</feature>
<comment type="subcellular location">
    <subcellularLocation>
        <location evidence="1">Nucleus</location>
    </subcellularLocation>
</comment>
<reference evidence="9" key="2">
    <citation type="submission" date="2024-08" db="UniProtKB">
        <authorList>
            <consortium name="EnsemblMetazoa"/>
        </authorList>
    </citation>
    <scope>IDENTIFICATION</scope>
</reference>
<dbReference type="Pfam" id="PF07527">
    <property type="entry name" value="Hairy_orange"/>
    <property type="match status" value="1"/>
</dbReference>
<keyword evidence="5" id="KW-0539">Nucleus</keyword>
<evidence type="ECO:0000256" key="6">
    <source>
        <dbReference type="SAM" id="MobiDB-lite"/>
    </source>
</evidence>
<dbReference type="Pfam" id="PF00010">
    <property type="entry name" value="HLH"/>
    <property type="match status" value="1"/>
</dbReference>
<dbReference type="Gene3D" id="6.10.250.980">
    <property type="match status" value="1"/>
</dbReference>
<dbReference type="GO" id="GO:0046983">
    <property type="term" value="F:protein dimerization activity"/>
    <property type="evidence" value="ECO:0007669"/>
    <property type="project" value="InterPro"/>
</dbReference>
<reference evidence="10" key="1">
    <citation type="journal article" date="2013" name="Genome Biol.">
        <title>Draft genome of the mountain pine beetle, Dendroctonus ponderosae Hopkins, a major forest pest.</title>
        <authorList>
            <person name="Keeling C.I."/>
            <person name="Yuen M.M."/>
            <person name="Liao N.Y."/>
            <person name="Docking T.R."/>
            <person name="Chan S.K."/>
            <person name="Taylor G.A."/>
            <person name="Palmquist D.L."/>
            <person name="Jackman S.D."/>
            <person name="Nguyen A."/>
            <person name="Li M."/>
            <person name="Henderson H."/>
            <person name="Janes J.K."/>
            <person name="Zhao Y."/>
            <person name="Pandoh P."/>
            <person name="Moore R."/>
            <person name="Sperling F.A."/>
            <person name="Huber D.P."/>
            <person name="Birol I."/>
            <person name="Jones S.J."/>
            <person name="Bohlmann J."/>
        </authorList>
    </citation>
    <scope>NUCLEOTIDE SEQUENCE</scope>
</reference>
<sequence length="310" mass="33676">MVAINGQTNLCSVPAGVPASVPASVSQPSPSASNSDSVNGNFRVIMDTSTTAVGASSRGAGRVTDNRRSNKPIMEKRRRARINNCLNELKTLILDAMQKDPARHSKLEKADILEMTVNYLRTLQRQKQTMSTVADPASVGKFRAGFTECATEVDRFPNMDPVVKRKLLQYLASYLNQTCKSPDAPQVQVHILPNPQRSPEQQVPQPGIILSNGSGSGVQLVPTRLPNGDIALVLPASAQNQHAVPTPVPLLVPIEPERGARSVSEASSYSPSPEPMDLVYCSAQQKPLSLVVRKPDQCEENLPESVWRPW</sequence>
<name>A0AAR5QFC6_DENPD</name>
<feature type="domain" description="Orange" evidence="8">
    <location>
        <begin position="142"/>
        <end position="171"/>
    </location>
</feature>
<dbReference type="CDD" id="cd18913">
    <property type="entry name" value="bHLH-O_hairy_like"/>
    <property type="match status" value="1"/>
</dbReference>
<keyword evidence="2" id="KW-0805">Transcription regulation</keyword>
<dbReference type="GO" id="GO:0006355">
    <property type="term" value="P:regulation of DNA-templated transcription"/>
    <property type="evidence" value="ECO:0007669"/>
    <property type="project" value="InterPro"/>
</dbReference>